<feature type="region of interest" description="Disordered" evidence="3">
    <location>
        <begin position="1"/>
        <end position="23"/>
    </location>
</feature>
<comment type="cofactor">
    <cofactor evidence="2">
        <name>Mg(2+)</name>
        <dbReference type="ChEBI" id="CHEBI:18420"/>
    </cofactor>
    <text evidence="2">Binds 2 magnesium ions per subunit.</text>
</comment>
<dbReference type="PANTHER" id="PTHR10291">
    <property type="entry name" value="DEHYDRODOLICHYL DIPHOSPHATE SYNTHASE FAMILY MEMBER"/>
    <property type="match status" value="1"/>
</dbReference>
<dbReference type="Proteomes" id="UP001321492">
    <property type="component" value="Unassembled WGS sequence"/>
</dbReference>
<dbReference type="NCBIfam" id="NF011408">
    <property type="entry name" value="PRK14834.1"/>
    <property type="match status" value="1"/>
</dbReference>
<feature type="active site" description="Proton acceptor" evidence="2">
    <location>
        <position position="84"/>
    </location>
</feature>
<sequence length="261" mass="28631">MTTATHRPVTTPEEPLGGAPSDSGAVVPAHVAIIMDGNGRWAVRRGLPRAEGHRRGVEALRRTVKSAIELGIRYLTVYSFSSENWRRPAAEVADLMGLLKLFVRRDLAELHRNNVRVRIIGAREGLAPDIGGLLEEAEALTRNNTGLTLVVAFNYGSRDEIARAMRALATDVAAGRLQPEAIDADAIATRLDTAGIPDPDLIIRTSGEERLSNFLLWQAAYAELVFMPILWPDFDRDALAEALDLFRQRDRRFGGLSAQTG</sequence>
<feature type="binding site" evidence="2">
    <location>
        <position position="85"/>
    </location>
    <ligand>
        <name>substrate</name>
    </ligand>
</feature>
<keyword evidence="2" id="KW-0460">Magnesium</keyword>
<dbReference type="InterPro" id="IPR018520">
    <property type="entry name" value="UPP_synth-like_CS"/>
</dbReference>
<evidence type="ECO:0000256" key="3">
    <source>
        <dbReference type="SAM" id="MobiDB-lite"/>
    </source>
</evidence>
<feature type="binding site" evidence="2">
    <location>
        <position position="223"/>
    </location>
    <ligand>
        <name>Mg(2+)</name>
        <dbReference type="ChEBI" id="CHEBI:18420"/>
    </ligand>
</feature>
<dbReference type="EMBL" id="JASJEV010000001">
    <property type="protein sequence ID" value="MDJ1156772.1"/>
    <property type="molecule type" value="Genomic_DNA"/>
</dbReference>
<feature type="binding site" evidence="2">
    <location>
        <position position="53"/>
    </location>
    <ligand>
        <name>substrate</name>
    </ligand>
</feature>
<feature type="active site" evidence="2">
    <location>
        <position position="36"/>
    </location>
</feature>
<dbReference type="NCBIfam" id="TIGR00055">
    <property type="entry name" value="uppS"/>
    <property type="match status" value="1"/>
</dbReference>
<feature type="binding site" evidence="2">
    <location>
        <begin position="37"/>
        <end position="40"/>
    </location>
    <ligand>
        <name>substrate</name>
    </ligand>
</feature>
<feature type="binding site" evidence="2">
    <location>
        <position position="87"/>
    </location>
    <ligand>
        <name>substrate</name>
    </ligand>
</feature>
<dbReference type="EC" id="2.5.1.-" evidence="2"/>
<keyword evidence="5" id="KW-1185">Reference proteome</keyword>
<gene>
    <name evidence="4" type="ORF">QNA08_00735</name>
</gene>
<feature type="binding site" evidence="2">
    <location>
        <begin position="81"/>
        <end position="83"/>
    </location>
    <ligand>
        <name>substrate</name>
    </ligand>
</feature>
<comment type="function">
    <text evidence="2">Catalyzes the condensation of isopentenyl diphosphate (IPP) with allylic pyrophosphates generating different type of terpenoids.</text>
</comment>
<feature type="binding site" evidence="2">
    <location>
        <position position="204"/>
    </location>
    <ligand>
        <name>substrate</name>
    </ligand>
</feature>
<evidence type="ECO:0000313" key="4">
    <source>
        <dbReference type="EMBL" id="MDJ1156772.1"/>
    </source>
</evidence>
<accession>A0ABT7ACM3</accession>
<dbReference type="PANTHER" id="PTHR10291:SF0">
    <property type="entry name" value="DEHYDRODOLICHYL DIPHOSPHATE SYNTHASE 2"/>
    <property type="match status" value="1"/>
</dbReference>
<comment type="caution">
    <text evidence="4">The sequence shown here is derived from an EMBL/GenBank/DDBJ whole genome shotgun (WGS) entry which is preliminary data.</text>
</comment>
<feature type="binding site" evidence="2">
    <location>
        <position position="49"/>
    </location>
    <ligand>
        <name>substrate</name>
    </ligand>
</feature>
<evidence type="ECO:0000256" key="2">
    <source>
        <dbReference type="HAMAP-Rule" id="MF_01139"/>
    </source>
</evidence>
<dbReference type="PROSITE" id="PS01066">
    <property type="entry name" value="UPP_SYNTHASE"/>
    <property type="match status" value="1"/>
</dbReference>
<protein>
    <recommendedName>
        <fullName evidence="2">Isoprenyl transferase</fullName>
        <ecNumber evidence="2">2.5.1.-</ecNumber>
    </recommendedName>
</protein>
<dbReference type="Gene3D" id="3.40.1180.10">
    <property type="entry name" value="Decaprenyl diphosphate synthase-like"/>
    <property type="match status" value="1"/>
</dbReference>
<organism evidence="4 5">
    <name type="scientific">Chelatococcus albus</name>
    <dbReference type="NCBI Taxonomy" id="3047466"/>
    <lineage>
        <taxon>Bacteria</taxon>
        <taxon>Pseudomonadati</taxon>
        <taxon>Pseudomonadota</taxon>
        <taxon>Alphaproteobacteria</taxon>
        <taxon>Hyphomicrobiales</taxon>
        <taxon>Chelatococcaceae</taxon>
        <taxon>Chelatococcus</taxon>
    </lineage>
</organism>
<dbReference type="InterPro" id="IPR001441">
    <property type="entry name" value="UPP_synth-like"/>
</dbReference>
<comment type="subunit">
    <text evidence="2">Homodimer.</text>
</comment>
<evidence type="ECO:0000313" key="5">
    <source>
        <dbReference type="Proteomes" id="UP001321492"/>
    </source>
</evidence>
<keyword evidence="2" id="KW-0479">Metal-binding</keyword>
<proteinExistence type="inferred from homology"/>
<feature type="binding site" evidence="2">
    <location>
        <begin position="210"/>
        <end position="212"/>
    </location>
    <ligand>
        <name>substrate</name>
    </ligand>
</feature>
<comment type="similarity">
    <text evidence="2">Belongs to the UPP synthase family.</text>
</comment>
<dbReference type="CDD" id="cd00475">
    <property type="entry name" value="Cis_IPPS"/>
    <property type="match status" value="1"/>
</dbReference>
<dbReference type="SUPFAM" id="SSF64005">
    <property type="entry name" value="Undecaprenyl diphosphate synthase"/>
    <property type="match status" value="1"/>
</dbReference>
<keyword evidence="1 2" id="KW-0808">Transferase</keyword>
<dbReference type="GO" id="GO:0016740">
    <property type="term" value="F:transferase activity"/>
    <property type="evidence" value="ECO:0007669"/>
    <property type="project" value="UniProtKB-KW"/>
</dbReference>
<dbReference type="Pfam" id="PF01255">
    <property type="entry name" value="Prenyltransf"/>
    <property type="match status" value="1"/>
</dbReference>
<dbReference type="InterPro" id="IPR036424">
    <property type="entry name" value="UPP_synth-like_sf"/>
</dbReference>
<feature type="binding site" evidence="2">
    <location>
        <position position="41"/>
    </location>
    <ligand>
        <name>substrate</name>
    </ligand>
</feature>
<reference evidence="4 5" key="1">
    <citation type="submission" date="2023-05" db="EMBL/GenBank/DDBJ databases">
        <title>Chelatococcus sp. nov., a moderately thermophilic bacterium isolated from hot spring microbial mat.</title>
        <authorList>
            <person name="Hu C.-J."/>
            <person name="Li W.-J."/>
        </authorList>
    </citation>
    <scope>NUCLEOTIDE SEQUENCE [LARGE SCALE GENOMIC DNA]</scope>
    <source>
        <strain evidence="4 5">SYSU G07232</strain>
    </source>
</reference>
<dbReference type="RefSeq" id="WP_283738771.1">
    <property type="nucleotide sequence ID" value="NZ_JASJEV010000001.1"/>
</dbReference>
<dbReference type="NCBIfam" id="NF011405">
    <property type="entry name" value="PRK14830.1"/>
    <property type="match status" value="1"/>
</dbReference>
<evidence type="ECO:0000256" key="1">
    <source>
        <dbReference type="ARBA" id="ARBA00022679"/>
    </source>
</evidence>
<dbReference type="HAMAP" id="MF_01139">
    <property type="entry name" value="ISPT"/>
    <property type="match status" value="1"/>
</dbReference>
<name>A0ABT7ACM3_9HYPH</name>
<feature type="binding site" evidence="2">
    <location>
        <position position="36"/>
    </location>
    <ligand>
        <name>Mg(2+)</name>
        <dbReference type="ChEBI" id="CHEBI:18420"/>
    </ligand>
</feature>